<feature type="region of interest" description="Disordered" evidence="1">
    <location>
        <begin position="32"/>
        <end position="180"/>
    </location>
</feature>
<evidence type="ECO:0000256" key="1">
    <source>
        <dbReference type="SAM" id="MobiDB-lite"/>
    </source>
</evidence>
<name>A0A409XMQ8_PSICY</name>
<accession>A0A409XMQ8</accession>
<dbReference type="AlphaFoldDB" id="A0A409XMQ8"/>
<organism evidence="2 3">
    <name type="scientific">Psilocybe cyanescens</name>
    <dbReference type="NCBI Taxonomy" id="93625"/>
    <lineage>
        <taxon>Eukaryota</taxon>
        <taxon>Fungi</taxon>
        <taxon>Dikarya</taxon>
        <taxon>Basidiomycota</taxon>
        <taxon>Agaricomycotina</taxon>
        <taxon>Agaricomycetes</taxon>
        <taxon>Agaricomycetidae</taxon>
        <taxon>Agaricales</taxon>
        <taxon>Agaricineae</taxon>
        <taxon>Strophariaceae</taxon>
        <taxon>Psilocybe</taxon>
    </lineage>
</organism>
<feature type="compositionally biased region" description="Pro residues" evidence="1">
    <location>
        <begin position="97"/>
        <end position="110"/>
    </location>
</feature>
<reference evidence="2 3" key="1">
    <citation type="journal article" date="2018" name="Evol. Lett.">
        <title>Horizontal gene cluster transfer increased hallucinogenic mushroom diversity.</title>
        <authorList>
            <person name="Reynolds H.T."/>
            <person name="Vijayakumar V."/>
            <person name="Gluck-Thaler E."/>
            <person name="Korotkin H.B."/>
            <person name="Matheny P.B."/>
            <person name="Slot J.C."/>
        </authorList>
    </citation>
    <scope>NUCLEOTIDE SEQUENCE [LARGE SCALE GENOMIC DNA]</scope>
    <source>
        <strain evidence="2 3">2631</strain>
    </source>
</reference>
<dbReference type="InParanoid" id="A0A409XMQ8"/>
<feature type="compositionally biased region" description="Pro residues" evidence="1">
    <location>
        <begin position="120"/>
        <end position="129"/>
    </location>
</feature>
<protein>
    <submittedName>
        <fullName evidence="2">Uncharacterized protein</fullName>
    </submittedName>
</protein>
<gene>
    <name evidence="2" type="ORF">CVT25_004846</name>
</gene>
<feature type="non-terminal residue" evidence="2">
    <location>
        <position position="280"/>
    </location>
</feature>
<evidence type="ECO:0000313" key="3">
    <source>
        <dbReference type="Proteomes" id="UP000283269"/>
    </source>
</evidence>
<feature type="compositionally biased region" description="Low complexity" evidence="1">
    <location>
        <begin position="76"/>
        <end position="86"/>
    </location>
</feature>
<feature type="compositionally biased region" description="Low complexity" evidence="1">
    <location>
        <begin position="130"/>
        <end position="139"/>
    </location>
</feature>
<sequence length="280" mass="30657">MGTWALRPLLKTSSQSVRLRRSSLQKRTQFEGHWPSVLLPQTLSASPPPPAWSDHGGAGDDDVVMTLAEPVRSSRRSAQARPPIRAQQDKGKGRADQPPPPPPAPPQPRPPAKKPVVPNQRPPPVPPSSTRPVRPAPRSYAEAARKKAQIQQPATPAAPLSRPASCKGRRIPDYTSHGPSRRQLLIDVGDHAKDANLTTLFKALSSDVLSRQGLRVKVLGVEIAYDGYAVPTDKVPSERDTDILRGAVTTHFKAHYKFTPWVGMPTSKSFLRIVDVPRFQ</sequence>
<dbReference type="STRING" id="93625.A0A409XMQ8"/>
<feature type="compositionally biased region" description="Low complexity" evidence="1">
    <location>
        <begin position="149"/>
        <end position="159"/>
    </location>
</feature>
<dbReference type="EMBL" id="NHYD01001178">
    <property type="protein sequence ID" value="PPQ92021.1"/>
    <property type="molecule type" value="Genomic_DNA"/>
</dbReference>
<evidence type="ECO:0000313" key="2">
    <source>
        <dbReference type="EMBL" id="PPQ92021.1"/>
    </source>
</evidence>
<proteinExistence type="predicted"/>
<comment type="caution">
    <text evidence="2">The sequence shown here is derived from an EMBL/GenBank/DDBJ whole genome shotgun (WGS) entry which is preliminary data.</text>
</comment>
<dbReference type="Proteomes" id="UP000283269">
    <property type="component" value="Unassembled WGS sequence"/>
</dbReference>
<keyword evidence="3" id="KW-1185">Reference proteome</keyword>